<evidence type="ECO:0000313" key="14">
    <source>
        <dbReference type="EMBL" id="PPD58261.1"/>
    </source>
</evidence>
<evidence type="ECO:0000256" key="6">
    <source>
        <dbReference type="ARBA" id="ARBA00022980"/>
    </source>
</evidence>
<evidence type="ECO:0000256" key="7">
    <source>
        <dbReference type="ARBA" id="ARBA00023274"/>
    </source>
</evidence>
<evidence type="ECO:0000256" key="12">
    <source>
        <dbReference type="RuleBase" id="RU004006"/>
    </source>
</evidence>
<dbReference type="GO" id="GO:0006412">
    <property type="term" value="P:translation"/>
    <property type="evidence" value="ECO:0007669"/>
    <property type="project" value="UniProtKB-UniRule"/>
</dbReference>
<dbReference type="EMBL" id="JQAN02000009">
    <property type="protein sequence ID" value="PPD58261.1"/>
    <property type="molecule type" value="Genomic_DNA"/>
</dbReference>
<dbReference type="GO" id="GO:0022625">
    <property type="term" value="C:cytosolic large ribosomal subunit"/>
    <property type="evidence" value="ECO:0007669"/>
    <property type="project" value="TreeGrafter"/>
</dbReference>
<dbReference type="Gene3D" id="3.90.470.10">
    <property type="entry name" value="Ribosomal protein L22/L17"/>
    <property type="match status" value="1"/>
</dbReference>
<comment type="similarity">
    <text evidence="2 10 11">Belongs to the universal ribosomal protein uL22 family.</text>
</comment>
<dbReference type="CDD" id="cd00336">
    <property type="entry name" value="Ribosomal_L22"/>
    <property type="match status" value="1"/>
</dbReference>
<dbReference type="NCBIfam" id="TIGR01044">
    <property type="entry name" value="rplV_bact"/>
    <property type="match status" value="1"/>
</dbReference>
<evidence type="ECO:0000256" key="3">
    <source>
        <dbReference type="ARBA" id="ARBA00011838"/>
    </source>
</evidence>
<dbReference type="Proteomes" id="UP000235653">
    <property type="component" value="Unassembled WGS sequence"/>
</dbReference>
<name>A0A2P5P7I7_9CHLR</name>
<evidence type="ECO:0000256" key="9">
    <source>
        <dbReference type="ARBA" id="ARBA00035207"/>
    </source>
</evidence>
<dbReference type="InterPro" id="IPR005727">
    <property type="entry name" value="Ribosomal_uL22_bac/chlpt-type"/>
</dbReference>
<keyword evidence="15" id="KW-1185">Reference proteome</keyword>
<accession>A0A2P5P7I7</accession>
<reference evidence="14 15" key="1">
    <citation type="journal article" date="2017" name="ISME J.">
        <title>Grape pomace compost harbors organohalide-respiring Dehalogenimonas species with novel reductive dehalogenase genes.</title>
        <authorList>
            <person name="Yang Y."/>
            <person name="Higgins S.A."/>
            <person name="Yan J."/>
            <person name="Simsir B."/>
            <person name="Chourey K."/>
            <person name="Iyer R."/>
            <person name="Hettich R.L."/>
            <person name="Baldwin B."/>
            <person name="Ogles D.M."/>
            <person name="Loffler F.E."/>
        </authorList>
    </citation>
    <scope>NUCLEOTIDE SEQUENCE [LARGE SCALE GENOMIC DNA]</scope>
    <source>
        <strain evidence="14 15">GP</strain>
    </source>
</reference>
<protein>
    <recommendedName>
        <fullName evidence="9 10">Large ribosomal subunit protein uL22</fullName>
    </recommendedName>
</protein>
<keyword evidence="7 10" id="KW-0687">Ribonucleoprotein</keyword>
<dbReference type="HAMAP" id="MF_01331_B">
    <property type="entry name" value="Ribosomal_uL22_B"/>
    <property type="match status" value="1"/>
</dbReference>
<dbReference type="SUPFAM" id="SSF54843">
    <property type="entry name" value="Ribosomal protein L22"/>
    <property type="match status" value="1"/>
</dbReference>
<dbReference type="InterPro" id="IPR036394">
    <property type="entry name" value="Ribosomal_uL22_sf"/>
</dbReference>
<comment type="subunit">
    <text evidence="3 10 12">Part of the 50S ribosomal subunit.</text>
</comment>
<evidence type="ECO:0000256" key="8">
    <source>
        <dbReference type="ARBA" id="ARBA00025084"/>
    </source>
</evidence>
<gene>
    <name evidence="10" type="primary">rplV</name>
    <name evidence="14" type="ORF">JP09_005575</name>
</gene>
<comment type="function">
    <text evidence="8">This protein binds specifically to 23S rRNA; its binding is stimulated by other ribosomal proteins, e.g. L4, L17, and L20. It is important during the early stages of 50S assembly. It makes multiple contacts with different domains of the 23S rRNA in the assembled 50S subunit and ribosome.</text>
</comment>
<keyword evidence="5 10" id="KW-0694">RNA-binding</keyword>
<comment type="function">
    <text evidence="1 10">The globular domain of the protein is located near the polypeptide exit tunnel on the outside of the subunit, while an extended beta-hairpin is found that lines the wall of the exit tunnel in the center of the 70S ribosome.</text>
</comment>
<evidence type="ECO:0000256" key="5">
    <source>
        <dbReference type="ARBA" id="ARBA00022884"/>
    </source>
</evidence>
<organism evidence="14 15">
    <name type="scientific">Dehalogenimonas etheniformans</name>
    <dbReference type="NCBI Taxonomy" id="1536648"/>
    <lineage>
        <taxon>Bacteria</taxon>
        <taxon>Bacillati</taxon>
        <taxon>Chloroflexota</taxon>
        <taxon>Dehalococcoidia</taxon>
        <taxon>Dehalococcoidales</taxon>
        <taxon>Dehalococcoidaceae</taxon>
        <taxon>Dehalogenimonas</taxon>
    </lineage>
</organism>
<dbReference type="RefSeq" id="WP_102331267.1">
    <property type="nucleotide sequence ID" value="NZ_CP058566.2"/>
</dbReference>
<dbReference type="PANTHER" id="PTHR13501">
    <property type="entry name" value="CHLOROPLAST 50S RIBOSOMAL PROTEIN L22-RELATED"/>
    <property type="match status" value="1"/>
</dbReference>
<dbReference type="OrthoDB" id="9805969at2"/>
<comment type="caution">
    <text evidence="14">The sequence shown here is derived from an EMBL/GenBank/DDBJ whole genome shotgun (WGS) entry which is preliminary data.</text>
</comment>
<dbReference type="InterPro" id="IPR018260">
    <property type="entry name" value="Ribosomal_uL22_CS"/>
</dbReference>
<dbReference type="InterPro" id="IPR047867">
    <property type="entry name" value="Ribosomal_uL22_bac/org-type"/>
</dbReference>
<evidence type="ECO:0000256" key="11">
    <source>
        <dbReference type="RuleBase" id="RU004005"/>
    </source>
</evidence>
<dbReference type="InterPro" id="IPR001063">
    <property type="entry name" value="Ribosomal_uL22"/>
</dbReference>
<dbReference type="PANTHER" id="PTHR13501:SF8">
    <property type="entry name" value="LARGE RIBOSOMAL SUBUNIT PROTEIN UL22M"/>
    <property type="match status" value="1"/>
</dbReference>
<dbReference type="Pfam" id="PF00237">
    <property type="entry name" value="Ribosomal_L22"/>
    <property type="match status" value="1"/>
</dbReference>
<keyword evidence="4 10" id="KW-0699">rRNA-binding</keyword>
<dbReference type="AlphaFoldDB" id="A0A2P5P7I7"/>
<proteinExistence type="inferred from homology"/>
<sequence length="112" mass="11944">MQVKAVSMNTGVPASKVRLYIDLVRGKTVAEALAILKFAPSPSAVSVAKTVKSAAANAENNYQLEPSALKVVKIFADGAPMMKRHKPRSRGRASPILKRSSNITVVVADQEV</sequence>
<evidence type="ECO:0000256" key="2">
    <source>
        <dbReference type="ARBA" id="ARBA00009451"/>
    </source>
</evidence>
<keyword evidence="6 10" id="KW-0689">Ribosomal protein</keyword>
<comment type="function">
    <text evidence="10 13">This protein binds specifically to 23S rRNA; its binding is stimulated by other ribosomal proteins, e.g., L4, L17, and L20. It is important during the early stages of 50S assembly. It makes multiple contacts with different domains of the 23S rRNA in the assembled 50S subunit and ribosome.</text>
</comment>
<evidence type="ECO:0000256" key="13">
    <source>
        <dbReference type="RuleBase" id="RU004008"/>
    </source>
</evidence>
<dbReference type="PROSITE" id="PS00464">
    <property type="entry name" value="RIBOSOMAL_L22"/>
    <property type="match status" value="1"/>
</dbReference>
<dbReference type="GO" id="GO:0003735">
    <property type="term" value="F:structural constituent of ribosome"/>
    <property type="evidence" value="ECO:0007669"/>
    <property type="project" value="InterPro"/>
</dbReference>
<evidence type="ECO:0000256" key="4">
    <source>
        <dbReference type="ARBA" id="ARBA00022730"/>
    </source>
</evidence>
<dbReference type="GO" id="GO:0019843">
    <property type="term" value="F:rRNA binding"/>
    <property type="evidence" value="ECO:0007669"/>
    <property type="project" value="UniProtKB-UniRule"/>
</dbReference>
<evidence type="ECO:0000256" key="1">
    <source>
        <dbReference type="ARBA" id="ARBA00003478"/>
    </source>
</evidence>
<evidence type="ECO:0000313" key="15">
    <source>
        <dbReference type="Proteomes" id="UP000235653"/>
    </source>
</evidence>
<evidence type="ECO:0000256" key="10">
    <source>
        <dbReference type="HAMAP-Rule" id="MF_01331"/>
    </source>
</evidence>